<protein>
    <submittedName>
        <fullName evidence="1">Unannotated protein</fullName>
    </submittedName>
</protein>
<proteinExistence type="predicted"/>
<dbReference type="AlphaFoldDB" id="A0A6J7JAJ8"/>
<organism evidence="1">
    <name type="scientific">freshwater metagenome</name>
    <dbReference type="NCBI Taxonomy" id="449393"/>
    <lineage>
        <taxon>unclassified sequences</taxon>
        <taxon>metagenomes</taxon>
        <taxon>ecological metagenomes</taxon>
    </lineage>
</organism>
<gene>
    <name evidence="1" type="ORF">UFOPK3708_01415</name>
</gene>
<name>A0A6J7JAJ8_9ZZZZ</name>
<dbReference type="EMBL" id="CAFBNA010000099">
    <property type="protein sequence ID" value="CAB4940373.1"/>
    <property type="molecule type" value="Genomic_DNA"/>
</dbReference>
<evidence type="ECO:0000313" key="1">
    <source>
        <dbReference type="EMBL" id="CAB4940373.1"/>
    </source>
</evidence>
<reference evidence="1" key="1">
    <citation type="submission" date="2020-05" db="EMBL/GenBank/DDBJ databases">
        <authorList>
            <person name="Chiriac C."/>
            <person name="Salcher M."/>
            <person name="Ghai R."/>
            <person name="Kavagutti S V."/>
        </authorList>
    </citation>
    <scope>NUCLEOTIDE SEQUENCE</scope>
</reference>
<sequence>MSAGFLKRVGPALAAFVLVALGVLVLANGNKTNADASNDGLRATVVAVAPVTAGTSADQLSANIEIRMLPNNARAQGAVESIVELPSGVIGIDLVPGQQVLSSNIVDDVRNSLGNGRVAVSARLDPAQWTGPVAATGNRVNVYAIGGSNAELIATDVIVLQSPDPSTLTPQQEAVVTLGVTDAQVSRVIGAVSGAGVWLVTA</sequence>
<accession>A0A6J7JAJ8</accession>